<dbReference type="STRING" id="4999.A0A1Y1U841"/>
<evidence type="ECO:0000256" key="2">
    <source>
        <dbReference type="PIRNR" id="PIRNR037514"/>
    </source>
</evidence>
<dbReference type="InterPro" id="IPR017230">
    <property type="entry name" value="Mrs6"/>
</dbReference>
<proteinExistence type="inferred from homology"/>
<dbReference type="InterPro" id="IPR018203">
    <property type="entry name" value="GDP_dissociation_inhibitor"/>
</dbReference>
<protein>
    <recommendedName>
        <fullName evidence="2">Rab proteins geranylgeranyltransferase</fullName>
    </recommendedName>
</protein>
<dbReference type="GO" id="GO:0005829">
    <property type="term" value="C:cytosol"/>
    <property type="evidence" value="ECO:0007669"/>
    <property type="project" value="TreeGrafter"/>
</dbReference>
<dbReference type="GO" id="GO:0007264">
    <property type="term" value="P:small GTPase-mediated signal transduction"/>
    <property type="evidence" value="ECO:0007669"/>
    <property type="project" value="UniProtKB-UniRule"/>
</dbReference>
<dbReference type="AlphaFoldDB" id="A0A1Y1U841"/>
<dbReference type="GO" id="GO:0016192">
    <property type="term" value="P:vesicle-mediated transport"/>
    <property type="evidence" value="ECO:0007669"/>
    <property type="project" value="TreeGrafter"/>
</dbReference>
<keyword evidence="4" id="KW-1185">Reference proteome</keyword>
<dbReference type="GeneID" id="33555505"/>
<comment type="similarity">
    <text evidence="1 2">Belongs to the Rab GDI family.</text>
</comment>
<evidence type="ECO:0000256" key="1">
    <source>
        <dbReference type="ARBA" id="ARBA00005593"/>
    </source>
</evidence>
<dbReference type="GO" id="GO:0005968">
    <property type="term" value="C:Rab-protein geranylgeranyltransferase complex"/>
    <property type="evidence" value="ECO:0007669"/>
    <property type="project" value="TreeGrafter"/>
</dbReference>
<dbReference type="EMBL" id="NBSH01000018">
    <property type="protein sequence ID" value="ORX33686.1"/>
    <property type="molecule type" value="Genomic_DNA"/>
</dbReference>
<dbReference type="Gene3D" id="3.30.519.10">
    <property type="entry name" value="Guanine Nucleotide Dissociation Inhibitor, domain 2"/>
    <property type="match status" value="1"/>
</dbReference>
<dbReference type="Gene3D" id="3.50.50.60">
    <property type="entry name" value="FAD/NAD(P)-binding domain"/>
    <property type="match status" value="2"/>
</dbReference>
<comment type="caution">
    <text evidence="3">The sequence shown here is derived from an EMBL/GenBank/DDBJ whole genome shotgun (WGS) entry which is preliminary data.</text>
</comment>
<dbReference type="SUPFAM" id="SSF51905">
    <property type="entry name" value="FAD/NAD(P)-binding domain"/>
    <property type="match status" value="1"/>
</dbReference>
<reference evidence="3 4" key="1">
    <citation type="submission" date="2017-03" db="EMBL/GenBank/DDBJ databases">
        <title>Widespread Adenine N6-methylation of Active Genes in Fungi.</title>
        <authorList>
            <consortium name="DOE Joint Genome Institute"/>
            <person name="Mondo S.J."/>
            <person name="Dannebaum R.O."/>
            <person name="Kuo R.C."/>
            <person name="Louie K.B."/>
            <person name="Bewick A.J."/>
            <person name="Labutti K."/>
            <person name="Haridas S."/>
            <person name="Kuo A."/>
            <person name="Salamov A."/>
            <person name="Ahrendt S.R."/>
            <person name="Lau R."/>
            <person name="Bowen B.P."/>
            <person name="Lipzen A."/>
            <person name="Sullivan W."/>
            <person name="Andreopoulos W.B."/>
            <person name="Clum A."/>
            <person name="Lindquist E."/>
            <person name="Daum C."/>
            <person name="Northen T.R."/>
            <person name="Ramamoorthy G."/>
            <person name="Schmitz R.J."/>
            <person name="Gryganskyi A."/>
            <person name="Culley D."/>
            <person name="Magnuson J."/>
            <person name="James T.Y."/>
            <person name="O'Malley M.A."/>
            <person name="Stajich J.E."/>
            <person name="Spatafora J.W."/>
            <person name="Visel A."/>
            <person name="Grigoriev I.V."/>
        </authorList>
    </citation>
    <scope>NUCLEOTIDE SEQUENCE [LARGE SCALE GENOMIC DNA]</scope>
    <source>
        <strain evidence="3 4">NRRL Y-17943</strain>
    </source>
</reference>
<evidence type="ECO:0000313" key="4">
    <source>
        <dbReference type="Proteomes" id="UP000193218"/>
    </source>
</evidence>
<dbReference type="Pfam" id="PF00996">
    <property type="entry name" value="GDI"/>
    <property type="match status" value="1"/>
</dbReference>
<name>A0A1Y1U841_9TREE</name>
<sequence>MAQGLDSDEYDVVVLGTGLAESIAAAALAKAGKSVLHLDPNEYYGSAQASLTLDELIEYVKVCGSTHPVELPEKLEKDRRRYALSLFPAVLPSRGALIETLIASDVSKYVSFKMLDSVIVASSGGFRRVPGSKEQIFRDQSVSLMEKRKLMRFLMLSAGDHESSELIQGKENDALLDFLTESIKLPPDLASTVTYAIAHCSGPSDPLGPAIKRTQRYLQSVGRYGSGAFLVGQYGGAGEVAQGFCRACAVYGGTYVLGPSARMTDLHVDDKVTFSIPCHPRPVIAKRIISAPDLLAPLLKEPGPSERVLGAHCIAILSSLPAALAKDRALGEENDNEGIEQDDTAMIIFPPVDGKPVVRGLLMGEGTGSCPAGQYVLYISATVTEPSDSEELLRPYLRRLAPEPIFESYHVSETAKPSSVAGSSCVVGLSPYGDNQLETEALDWEAEQGRAAYEAIMGTSEGVRGFFEKTEGETEEETV</sequence>
<dbReference type="Proteomes" id="UP000193218">
    <property type="component" value="Unassembled WGS sequence"/>
</dbReference>
<dbReference type="InParanoid" id="A0A1Y1U841"/>
<evidence type="ECO:0000313" key="3">
    <source>
        <dbReference type="EMBL" id="ORX33686.1"/>
    </source>
</evidence>
<dbReference type="PANTHER" id="PTHR11787">
    <property type="entry name" value="RAB GDP-DISSOCIATION INHIBITOR"/>
    <property type="match status" value="1"/>
</dbReference>
<dbReference type="GO" id="GO:0005092">
    <property type="term" value="F:GDP-dissociation inhibitor activity"/>
    <property type="evidence" value="ECO:0007669"/>
    <property type="project" value="UniProtKB-UniRule"/>
</dbReference>
<dbReference type="RefSeq" id="XP_021867996.1">
    <property type="nucleotide sequence ID" value="XM_022013697.1"/>
</dbReference>
<dbReference type="OrthoDB" id="9446342at2759"/>
<dbReference type="InterPro" id="IPR036188">
    <property type="entry name" value="FAD/NAD-bd_sf"/>
</dbReference>
<organism evidence="3 4">
    <name type="scientific">Kockovaella imperatae</name>
    <dbReference type="NCBI Taxonomy" id="4999"/>
    <lineage>
        <taxon>Eukaryota</taxon>
        <taxon>Fungi</taxon>
        <taxon>Dikarya</taxon>
        <taxon>Basidiomycota</taxon>
        <taxon>Agaricomycotina</taxon>
        <taxon>Tremellomycetes</taxon>
        <taxon>Tremellales</taxon>
        <taxon>Cuniculitremaceae</taxon>
        <taxon>Kockovaella</taxon>
    </lineage>
</organism>
<dbReference type="PRINTS" id="PR00891">
    <property type="entry name" value="RABGDIREP"/>
</dbReference>
<dbReference type="GO" id="GO:0005634">
    <property type="term" value="C:nucleus"/>
    <property type="evidence" value="ECO:0007669"/>
    <property type="project" value="TreeGrafter"/>
</dbReference>
<dbReference type="PIRSF" id="PIRSF037514">
    <property type="entry name" value="Rab_ger_ger_transf_A_fun"/>
    <property type="match status" value="1"/>
</dbReference>
<accession>A0A1Y1U841</accession>
<gene>
    <name evidence="3" type="ORF">BD324DRAFT_584675</name>
</gene>
<dbReference type="SUPFAM" id="SSF54373">
    <property type="entry name" value="FAD-linked reductases, C-terminal domain"/>
    <property type="match status" value="1"/>
</dbReference>
<dbReference type="PANTHER" id="PTHR11787:SF4">
    <property type="entry name" value="CHM, RAB ESCORT PROTEIN 1"/>
    <property type="match status" value="1"/>
</dbReference>